<name>A0A843UMS6_COLES</name>
<dbReference type="Proteomes" id="UP000652761">
    <property type="component" value="Unassembled WGS sequence"/>
</dbReference>
<reference evidence="1" key="1">
    <citation type="submission" date="2017-07" db="EMBL/GenBank/DDBJ databases">
        <title>Taro Niue Genome Assembly and Annotation.</title>
        <authorList>
            <person name="Atibalentja N."/>
            <person name="Keating K."/>
            <person name="Fields C.J."/>
        </authorList>
    </citation>
    <scope>NUCLEOTIDE SEQUENCE</scope>
    <source>
        <strain evidence="1">Niue_2</strain>
        <tissue evidence="1">Leaf</tissue>
    </source>
</reference>
<protein>
    <submittedName>
        <fullName evidence="1">Uncharacterized protein</fullName>
    </submittedName>
</protein>
<proteinExistence type="predicted"/>
<dbReference type="EMBL" id="NMUH01000775">
    <property type="protein sequence ID" value="MQL84631.1"/>
    <property type="molecule type" value="Genomic_DNA"/>
</dbReference>
<dbReference type="AlphaFoldDB" id="A0A843UMS6"/>
<evidence type="ECO:0000313" key="2">
    <source>
        <dbReference type="Proteomes" id="UP000652761"/>
    </source>
</evidence>
<gene>
    <name evidence="1" type="ORF">Taro_017141</name>
</gene>
<keyword evidence="2" id="KW-1185">Reference proteome</keyword>
<sequence>MHFTLCNVDQRERERGSSTGLCLRHKRCCAPAPYFSSAFTAQSAVFFTFSAAPQFQRPSEDGIFENFDESILESPDIPPYSPYSGDFDIQLREDLMGDTCS</sequence>
<organism evidence="1 2">
    <name type="scientific">Colocasia esculenta</name>
    <name type="common">Wild taro</name>
    <name type="synonym">Arum esculentum</name>
    <dbReference type="NCBI Taxonomy" id="4460"/>
    <lineage>
        <taxon>Eukaryota</taxon>
        <taxon>Viridiplantae</taxon>
        <taxon>Streptophyta</taxon>
        <taxon>Embryophyta</taxon>
        <taxon>Tracheophyta</taxon>
        <taxon>Spermatophyta</taxon>
        <taxon>Magnoliopsida</taxon>
        <taxon>Liliopsida</taxon>
        <taxon>Araceae</taxon>
        <taxon>Aroideae</taxon>
        <taxon>Colocasieae</taxon>
        <taxon>Colocasia</taxon>
    </lineage>
</organism>
<comment type="caution">
    <text evidence="1">The sequence shown here is derived from an EMBL/GenBank/DDBJ whole genome shotgun (WGS) entry which is preliminary data.</text>
</comment>
<evidence type="ECO:0000313" key="1">
    <source>
        <dbReference type="EMBL" id="MQL84631.1"/>
    </source>
</evidence>
<accession>A0A843UMS6</accession>